<feature type="compositionally biased region" description="Basic and acidic residues" evidence="9">
    <location>
        <begin position="600"/>
        <end position="611"/>
    </location>
</feature>
<keyword evidence="5" id="KW-0560">Oxidoreductase</keyword>
<dbReference type="GO" id="GO:0016705">
    <property type="term" value="F:oxidoreductase activity, acting on paired donors, with incorporation or reduction of molecular oxygen"/>
    <property type="evidence" value="ECO:0007669"/>
    <property type="project" value="InterPro"/>
</dbReference>
<feature type="region of interest" description="Disordered" evidence="9">
    <location>
        <begin position="600"/>
        <end position="693"/>
    </location>
</feature>
<dbReference type="GO" id="GO:0004497">
    <property type="term" value="F:monooxygenase activity"/>
    <property type="evidence" value="ECO:0007669"/>
    <property type="project" value="UniProtKB-KW"/>
</dbReference>
<comment type="caution">
    <text evidence="10">The sequence shown here is derived from an EMBL/GenBank/DDBJ whole genome shotgun (WGS) entry which is preliminary data.</text>
</comment>
<evidence type="ECO:0000256" key="9">
    <source>
        <dbReference type="SAM" id="MobiDB-lite"/>
    </source>
</evidence>
<dbReference type="PANTHER" id="PTHR24286:SF24">
    <property type="entry name" value="LANOSTEROL 14-ALPHA DEMETHYLASE"/>
    <property type="match status" value="1"/>
</dbReference>
<dbReference type="Pfam" id="PF00067">
    <property type="entry name" value="p450"/>
    <property type="match status" value="1"/>
</dbReference>
<protein>
    <recommendedName>
        <fullName evidence="12">Cytochrome P450</fullName>
    </recommendedName>
</protein>
<dbReference type="PANTHER" id="PTHR24286">
    <property type="entry name" value="CYTOCHROME P450 26"/>
    <property type="match status" value="1"/>
</dbReference>
<keyword evidence="11" id="KW-1185">Reference proteome</keyword>
<keyword evidence="3 8" id="KW-0349">Heme</keyword>
<reference evidence="10 11" key="1">
    <citation type="journal article" date="2024" name="Nat. Commun.">
        <title>Phylogenomics reveals the evolutionary origins of lichenization in chlorophyte algae.</title>
        <authorList>
            <person name="Puginier C."/>
            <person name="Libourel C."/>
            <person name="Otte J."/>
            <person name="Skaloud P."/>
            <person name="Haon M."/>
            <person name="Grisel S."/>
            <person name="Petersen M."/>
            <person name="Berrin J.G."/>
            <person name="Delaux P.M."/>
            <person name="Dal Grande F."/>
            <person name="Keller J."/>
        </authorList>
    </citation>
    <scope>NUCLEOTIDE SEQUENCE [LARGE SCALE GENOMIC DNA]</scope>
    <source>
        <strain evidence="10 11">SAG 2145</strain>
    </source>
</reference>
<dbReference type="EMBL" id="JALJOS010000005">
    <property type="protein sequence ID" value="KAK9838677.1"/>
    <property type="molecule type" value="Genomic_DNA"/>
</dbReference>
<evidence type="ECO:0000313" key="10">
    <source>
        <dbReference type="EMBL" id="KAK9838677.1"/>
    </source>
</evidence>
<dbReference type="GO" id="GO:0016125">
    <property type="term" value="P:sterol metabolic process"/>
    <property type="evidence" value="ECO:0007669"/>
    <property type="project" value="TreeGrafter"/>
</dbReference>
<dbReference type="InterPro" id="IPR002401">
    <property type="entry name" value="Cyt_P450_E_grp-I"/>
</dbReference>
<dbReference type="Proteomes" id="UP001438707">
    <property type="component" value="Unassembled WGS sequence"/>
</dbReference>
<evidence type="ECO:0000256" key="6">
    <source>
        <dbReference type="ARBA" id="ARBA00023004"/>
    </source>
</evidence>
<evidence type="ECO:0000256" key="1">
    <source>
        <dbReference type="ARBA" id="ARBA00001971"/>
    </source>
</evidence>
<feature type="compositionally biased region" description="Polar residues" evidence="9">
    <location>
        <begin position="663"/>
        <end position="685"/>
    </location>
</feature>
<dbReference type="InterPro" id="IPR036396">
    <property type="entry name" value="Cyt_P450_sf"/>
</dbReference>
<dbReference type="InterPro" id="IPR001128">
    <property type="entry name" value="Cyt_P450"/>
</dbReference>
<feature type="compositionally biased region" description="Basic and acidic residues" evidence="9">
    <location>
        <begin position="651"/>
        <end position="662"/>
    </location>
</feature>
<evidence type="ECO:0000256" key="7">
    <source>
        <dbReference type="ARBA" id="ARBA00023033"/>
    </source>
</evidence>
<evidence type="ECO:0000256" key="2">
    <source>
        <dbReference type="ARBA" id="ARBA00010617"/>
    </source>
</evidence>
<dbReference type="PRINTS" id="PR00463">
    <property type="entry name" value="EP450I"/>
</dbReference>
<sequence>MFGADPLKWSRERIARHGPVFQSHLLGQPIVIVGDLVNWQKALNAEFKSVAMNFPESFRKASGQTGTADKDTHAFQRKAISKAFEPEAMAGYLPFMEQILRRYLDLWASQSAGVDLVAAGRKLGFEFAAALVLGKELDEATRDSLSVHFSNVINSFFTIPVDLPFTPLGKAMASRKSIQDWICRHVLLDYLDYVKTGKIVGRRGIIHSFLDGANPPDAQSPAFAQKIADAVQGTIIAGNDTTSTGMISLLGMWPQFPQHVKDKLREEQDVVRSRFGEELSCKAMAAMPYALATVKEVMRILPTSSGVWRDALEDFELGGKLIRKGSSMMMLTHPAHASDPKLPASQFEVPEHMDLRNLEDCFRPERWLKDSTRPALAVWGMGPHTCQGMPLFYQEAKMLLAILTRSYTVQNVSGPFEWKLLPLPSPKSPVTLTIHAHCFKVTLLDTQPVLFTSAQACHIQRIAASVPAASGQAFLALPGWLRFHRALTSRVGVAADEFAGFGDFADYIDDDDDEVEQQYSAPSLSPKHPASTLPSKGKQMGQLRKGKGYGEAGGQKRCKWCTERASYDVSKSKHLCVQFMESMGRSDLAREARLEKLSGWDHEAGSNKAKLEPSSQSHPSGSDKQQGRGGGWWYGGFEGGWGQPSLSAGHEVQHASRSHDANSNKIKLATNPQSRPSGSGMQQAHVSVPLGLT</sequence>
<keyword evidence="4 8" id="KW-0479">Metal-binding</keyword>
<evidence type="ECO:0008006" key="12">
    <source>
        <dbReference type="Google" id="ProtNLM"/>
    </source>
</evidence>
<comment type="cofactor">
    <cofactor evidence="1 8">
        <name>heme</name>
        <dbReference type="ChEBI" id="CHEBI:30413"/>
    </cofactor>
</comment>
<organism evidence="10 11">
    <name type="scientific">Apatococcus lobatus</name>
    <dbReference type="NCBI Taxonomy" id="904363"/>
    <lineage>
        <taxon>Eukaryota</taxon>
        <taxon>Viridiplantae</taxon>
        <taxon>Chlorophyta</taxon>
        <taxon>core chlorophytes</taxon>
        <taxon>Trebouxiophyceae</taxon>
        <taxon>Chlorellales</taxon>
        <taxon>Chlorellaceae</taxon>
        <taxon>Apatococcus</taxon>
    </lineage>
</organism>
<evidence type="ECO:0000256" key="8">
    <source>
        <dbReference type="PIRSR" id="PIRSR602401-1"/>
    </source>
</evidence>
<dbReference type="SUPFAM" id="SSF48264">
    <property type="entry name" value="Cytochrome P450"/>
    <property type="match status" value="1"/>
</dbReference>
<name>A0AAW1RXW3_9CHLO</name>
<gene>
    <name evidence="10" type="ORF">WJX74_001136</name>
</gene>
<dbReference type="GO" id="GO:0005506">
    <property type="term" value="F:iron ion binding"/>
    <property type="evidence" value="ECO:0007669"/>
    <property type="project" value="InterPro"/>
</dbReference>
<feature type="binding site" description="axial binding residue" evidence="8">
    <location>
        <position position="386"/>
    </location>
    <ligand>
        <name>heme</name>
        <dbReference type="ChEBI" id="CHEBI:30413"/>
    </ligand>
    <ligandPart>
        <name>Fe</name>
        <dbReference type="ChEBI" id="CHEBI:18248"/>
    </ligandPart>
</feature>
<evidence type="ECO:0000256" key="4">
    <source>
        <dbReference type="ARBA" id="ARBA00022723"/>
    </source>
</evidence>
<feature type="region of interest" description="Disordered" evidence="9">
    <location>
        <begin position="519"/>
        <end position="554"/>
    </location>
</feature>
<keyword evidence="7" id="KW-0503">Monooxygenase</keyword>
<feature type="compositionally biased region" description="Polar residues" evidence="9">
    <location>
        <begin position="613"/>
        <end position="624"/>
    </location>
</feature>
<evidence type="ECO:0000313" key="11">
    <source>
        <dbReference type="Proteomes" id="UP001438707"/>
    </source>
</evidence>
<feature type="compositionally biased region" description="Gly residues" evidence="9">
    <location>
        <begin position="627"/>
        <end position="642"/>
    </location>
</feature>
<dbReference type="AlphaFoldDB" id="A0AAW1RXW3"/>
<accession>A0AAW1RXW3</accession>
<evidence type="ECO:0000256" key="3">
    <source>
        <dbReference type="ARBA" id="ARBA00022617"/>
    </source>
</evidence>
<dbReference type="GO" id="GO:0020037">
    <property type="term" value="F:heme binding"/>
    <property type="evidence" value="ECO:0007669"/>
    <property type="project" value="InterPro"/>
</dbReference>
<evidence type="ECO:0000256" key="5">
    <source>
        <dbReference type="ARBA" id="ARBA00023002"/>
    </source>
</evidence>
<keyword evidence="6 8" id="KW-0408">Iron</keyword>
<dbReference type="Gene3D" id="1.10.630.10">
    <property type="entry name" value="Cytochrome P450"/>
    <property type="match status" value="1"/>
</dbReference>
<comment type="similarity">
    <text evidence="2">Belongs to the cytochrome P450 family.</text>
</comment>
<proteinExistence type="inferred from homology"/>